<dbReference type="Pfam" id="PF18074">
    <property type="entry name" value="PriA_C"/>
    <property type="match status" value="1"/>
</dbReference>
<keyword evidence="4 12" id="KW-0547">Nucleotide-binding</keyword>
<keyword evidence="6 12" id="KW-0347">Helicase</keyword>
<evidence type="ECO:0000256" key="2">
    <source>
        <dbReference type="ARBA" id="ARBA00022705"/>
    </source>
</evidence>
<proteinExistence type="inferred from homology"/>
<comment type="function">
    <text evidence="12">Initiates the restart of stalled replication forks, which reloads the replicative helicase on sites other than the origin of replication. Recognizes and binds to abandoned replication forks and remodels them to uncover a helicase loading site. Promotes assembly of the primosome at these replication forks.</text>
</comment>
<feature type="domain" description="Helicase ATP-binding" evidence="13">
    <location>
        <begin position="426"/>
        <end position="594"/>
    </location>
</feature>
<dbReference type="Gene3D" id="3.40.50.300">
    <property type="entry name" value="P-loop containing nucleotide triphosphate hydrolases"/>
    <property type="match status" value="2"/>
</dbReference>
<protein>
    <recommendedName>
        <fullName evidence="12">Replication restart protein PriA</fullName>
    </recommendedName>
    <alternativeName>
        <fullName evidence="12">ATP-dependent DNA helicase PriA</fullName>
        <ecNumber evidence="12">5.6.2.4</ecNumber>
    </alternativeName>
    <alternativeName>
        <fullName evidence="12">DNA 3'-5' helicase PriA</fullName>
    </alternativeName>
</protein>
<keyword evidence="2 12" id="KW-0235">DNA replication</keyword>
<evidence type="ECO:0000256" key="3">
    <source>
        <dbReference type="ARBA" id="ARBA00022723"/>
    </source>
</evidence>
<dbReference type="EMBL" id="ASSO01000001">
    <property type="protein sequence ID" value="EOS11548.1"/>
    <property type="molecule type" value="Genomic_DNA"/>
</dbReference>
<evidence type="ECO:0000259" key="13">
    <source>
        <dbReference type="PROSITE" id="PS51192"/>
    </source>
</evidence>
<dbReference type="CDD" id="cd18804">
    <property type="entry name" value="SF2_C_priA"/>
    <property type="match status" value="1"/>
</dbReference>
<dbReference type="InterPro" id="IPR040498">
    <property type="entry name" value="PriA_CRR"/>
</dbReference>
<dbReference type="EC" id="5.6.2.4" evidence="12"/>
<dbReference type="GO" id="GO:0006270">
    <property type="term" value="P:DNA replication initiation"/>
    <property type="evidence" value="ECO:0007669"/>
    <property type="project" value="TreeGrafter"/>
</dbReference>
<evidence type="ECO:0000256" key="6">
    <source>
        <dbReference type="ARBA" id="ARBA00022806"/>
    </source>
</evidence>
<dbReference type="PANTHER" id="PTHR30580">
    <property type="entry name" value="PRIMOSOMAL PROTEIN N"/>
    <property type="match status" value="1"/>
</dbReference>
<gene>
    <name evidence="12" type="primary">priA</name>
    <name evidence="15" type="ORF">C801_00112</name>
</gene>
<evidence type="ECO:0000256" key="5">
    <source>
        <dbReference type="ARBA" id="ARBA00022801"/>
    </source>
</evidence>
<evidence type="ECO:0000313" key="16">
    <source>
        <dbReference type="Proteomes" id="UP000014212"/>
    </source>
</evidence>
<dbReference type="Pfam" id="PF00270">
    <property type="entry name" value="DEAD"/>
    <property type="match status" value="1"/>
</dbReference>
<comment type="cofactor">
    <cofactor evidence="12">
        <name>Zn(2+)</name>
        <dbReference type="ChEBI" id="CHEBI:29105"/>
    </cofactor>
    <text evidence="12">Binds 2 zinc ions per subunit.</text>
</comment>
<keyword evidence="9 12" id="KW-0238">DNA-binding</keyword>
<dbReference type="PROSITE" id="PS51192">
    <property type="entry name" value="HELICASE_ATP_BIND_1"/>
    <property type="match status" value="1"/>
</dbReference>
<evidence type="ECO:0000256" key="10">
    <source>
        <dbReference type="ARBA" id="ARBA00023235"/>
    </source>
</evidence>
<dbReference type="PANTHER" id="PTHR30580:SF0">
    <property type="entry name" value="PRIMOSOMAL PROTEIN N"/>
    <property type="match status" value="1"/>
</dbReference>
<dbReference type="SUPFAM" id="SSF52540">
    <property type="entry name" value="P-loop containing nucleoside triphosphate hydrolases"/>
    <property type="match status" value="1"/>
</dbReference>
<keyword evidence="1 12" id="KW-0639">Primosome</keyword>
<dbReference type="PATRIC" id="fig|1235787.3.peg.110"/>
<comment type="subunit">
    <text evidence="12">Component of the replication restart primosome.</text>
</comment>
<dbReference type="GO" id="GO:0016887">
    <property type="term" value="F:ATP hydrolysis activity"/>
    <property type="evidence" value="ECO:0007669"/>
    <property type="project" value="RHEA"/>
</dbReference>
<organism evidence="15 16">
    <name type="scientific">Bacteroides uniformis dnLKV2</name>
    <dbReference type="NCBI Taxonomy" id="1235787"/>
    <lineage>
        <taxon>Bacteria</taxon>
        <taxon>Pseudomonadati</taxon>
        <taxon>Bacteroidota</taxon>
        <taxon>Bacteroidia</taxon>
        <taxon>Bacteroidales</taxon>
        <taxon>Bacteroidaceae</taxon>
        <taxon>Bacteroides</taxon>
    </lineage>
</organism>
<evidence type="ECO:0000256" key="9">
    <source>
        <dbReference type="ARBA" id="ARBA00023125"/>
    </source>
</evidence>
<dbReference type="Gene3D" id="3.40.1440.60">
    <property type="entry name" value="PriA, 3(prime) DNA-binding domain"/>
    <property type="match status" value="1"/>
</dbReference>
<dbReference type="GO" id="GO:0043138">
    <property type="term" value="F:3'-5' DNA helicase activity"/>
    <property type="evidence" value="ECO:0007669"/>
    <property type="project" value="UniProtKB-EC"/>
</dbReference>
<evidence type="ECO:0000256" key="12">
    <source>
        <dbReference type="HAMAP-Rule" id="MF_00983"/>
    </source>
</evidence>
<dbReference type="InterPro" id="IPR014001">
    <property type="entry name" value="Helicase_ATP-bd"/>
</dbReference>
<evidence type="ECO:0000256" key="4">
    <source>
        <dbReference type="ARBA" id="ARBA00022741"/>
    </source>
</evidence>
<evidence type="ECO:0000256" key="7">
    <source>
        <dbReference type="ARBA" id="ARBA00022833"/>
    </source>
</evidence>
<dbReference type="InterPro" id="IPR011545">
    <property type="entry name" value="DEAD/DEAH_box_helicase_dom"/>
</dbReference>
<feature type="binding site" evidence="12">
    <location>
        <position position="669"/>
    </location>
    <ligand>
        <name>Zn(2+)</name>
        <dbReference type="ChEBI" id="CHEBI:29105"/>
        <label>2</label>
    </ligand>
</feature>
<evidence type="ECO:0000256" key="11">
    <source>
        <dbReference type="ARBA" id="ARBA00048988"/>
    </source>
</evidence>
<evidence type="ECO:0000259" key="14">
    <source>
        <dbReference type="PROSITE" id="PS51194"/>
    </source>
</evidence>
<dbReference type="GO" id="GO:1990077">
    <property type="term" value="C:primosome complex"/>
    <property type="evidence" value="ECO:0007669"/>
    <property type="project" value="UniProtKB-UniRule"/>
</dbReference>
<keyword evidence="8 12" id="KW-0067">ATP-binding</keyword>
<evidence type="ECO:0000256" key="8">
    <source>
        <dbReference type="ARBA" id="ARBA00022840"/>
    </source>
</evidence>
<feature type="binding site" evidence="12">
    <location>
        <position position="687"/>
    </location>
    <ligand>
        <name>Zn(2+)</name>
        <dbReference type="ChEBI" id="CHEBI:29105"/>
        <label>2</label>
    </ligand>
</feature>
<dbReference type="FunFam" id="3.40.50.300:FF:000489">
    <property type="entry name" value="Primosome assembly protein PriA"/>
    <property type="match status" value="1"/>
</dbReference>
<dbReference type="HAMAP" id="MF_00983">
    <property type="entry name" value="PriA"/>
    <property type="match status" value="1"/>
</dbReference>
<dbReference type="InterPro" id="IPR001650">
    <property type="entry name" value="Helicase_C-like"/>
</dbReference>
<dbReference type="Pfam" id="PF18319">
    <property type="entry name" value="Zn_ribbon_PriA"/>
    <property type="match status" value="1"/>
</dbReference>
<dbReference type="HOGENOM" id="CLU_013353_1_1_10"/>
<dbReference type="SMART" id="SM00490">
    <property type="entry name" value="HELICc"/>
    <property type="match status" value="1"/>
</dbReference>
<comment type="caution">
    <text evidence="15">The sequence shown here is derived from an EMBL/GenBank/DDBJ whole genome shotgun (WGS) entry which is preliminary data.</text>
</comment>
<feature type="binding site" evidence="12">
    <location>
        <position position="697"/>
    </location>
    <ligand>
        <name>Zn(2+)</name>
        <dbReference type="ChEBI" id="CHEBI:29105"/>
        <label>1</label>
    </ligand>
</feature>
<dbReference type="Pfam" id="PF00271">
    <property type="entry name" value="Helicase_C"/>
    <property type="match status" value="1"/>
</dbReference>
<dbReference type="GO" id="GO:0005524">
    <property type="term" value="F:ATP binding"/>
    <property type="evidence" value="ECO:0007669"/>
    <property type="project" value="UniProtKB-UniRule"/>
</dbReference>
<feature type="binding site" evidence="12">
    <location>
        <position position="684"/>
    </location>
    <ligand>
        <name>Zn(2+)</name>
        <dbReference type="ChEBI" id="CHEBI:29105"/>
        <label>2</label>
    </ligand>
</feature>
<accession>R9I5K4</accession>
<name>R9I5K4_BACUN</name>
<dbReference type="AlphaFoldDB" id="R9I5K4"/>
<dbReference type="CDD" id="cd17929">
    <property type="entry name" value="DEXHc_priA"/>
    <property type="match status" value="1"/>
</dbReference>
<comment type="similarity">
    <text evidence="12">Belongs to the helicase family. PriA subfamily.</text>
</comment>
<dbReference type="PROSITE" id="PS51194">
    <property type="entry name" value="HELICASE_CTER"/>
    <property type="match status" value="1"/>
</dbReference>
<feature type="binding site" evidence="12">
    <location>
        <position position="666"/>
    </location>
    <ligand>
        <name>Zn(2+)</name>
        <dbReference type="ChEBI" id="CHEBI:29105"/>
        <label>2</label>
    </ligand>
</feature>
<dbReference type="GO" id="GO:0006302">
    <property type="term" value="P:double-strand break repair"/>
    <property type="evidence" value="ECO:0007669"/>
    <property type="project" value="InterPro"/>
</dbReference>
<keyword evidence="5 12" id="KW-0378">Hydrolase</keyword>
<feature type="binding site" evidence="12">
    <location>
        <position position="700"/>
    </location>
    <ligand>
        <name>Zn(2+)</name>
        <dbReference type="ChEBI" id="CHEBI:29105"/>
        <label>1</label>
    </ligand>
</feature>
<reference evidence="15 16" key="1">
    <citation type="submission" date="2013-04" db="EMBL/GenBank/DDBJ databases">
        <title>The Genome Sequence of Bacteroides uniformis dnLKV2.</title>
        <authorList>
            <consortium name="The Broad Institute Genomics Platform"/>
            <consortium name="The Broad Institute Genome Sequencing Center for Infectious Disease"/>
            <person name="Earl A."/>
            <person name="Xavier R."/>
            <person name="Kuhn K."/>
            <person name="Stappenbeck T."/>
            <person name="Walker B."/>
            <person name="Young S."/>
            <person name="Zeng Q."/>
            <person name="Gargeya S."/>
            <person name="Fitzgerald M."/>
            <person name="Haas B."/>
            <person name="Abouelleil A."/>
            <person name="Allen A.W."/>
            <person name="Alvarado L."/>
            <person name="Arachchi H.M."/>
            <person name="Berlin A.M."/>
            <person name="Chapman S.B."/>
            <person name="Gainer-Dewar J."/>
            <person name="Goldberg J."/>
            <person name="Griggs A."/>
            <person name="Gujja S."/>
            <person name="Hansen M."/>
            <person name="Howarth C."/>
            <person name="Imamovic A."/>
            <person name="Ireland A."/>
            <person name="Larimer J."/>
            <person name="McCowan C."/>
            <person name="Murphy C."/>
            <person name="Pearson M."/>
            <person name="Poon T.W."/>
            <person name="Priest M."/>
            <person name="Roberts A."/>
            <person name="Saif S."/>
            <person name="Shea T."/>
            <person name="Sisk P."/>
            <person name="Sykes S."/>
            <person name="Wortman J."/>
            <person name="Nusbaum C."/>
            <person name="Birren B."/>
        </authorList>
    </citation>
    <scope>NUCLEOTIDE SEQUENCE [LARGE SCALE GENOMIC DNA]</scope>
    <source>
        <strain evidence="16">dnLKV2</strain>
    </source>
</reference>
<comment type="catalytic activity">
    <reaction evidence="12">
        <text>Couples ATP hydrolysis with the unwinding of duplex DNA by translocating in the 3'-5' direction.</text>
        <dbReference type="EC" id="5.6.2.4"/>
    </reaction>
</comment>
<feature type="domain" description="Helicase C-terminal" evidence="14">
    <location>
        <begin position="627"/>
        <end position="846"/>
    </location>
</feature>
<evidence type="ECO:0000313" key="15">
    <source>
        <dbReference type="EMBL" id="EOS11548.1"/>
    </source>
</evidence>
<keyword evidence="7 12" id="KW-0862">Zinc</keyword>
<dbReference type="InterPro" id="IPR027417">
    <property type="entry name" value="P-loop_NTPase"/>
</dbReference>
<dbReference type="NCBIfam" id="TIGR00595">
    <property type="entry name" value="priA"/>
    <property type="match status" value="1"/>
</dbReference>
<dbReference type="GO" id="GO:0008270">
    <property type="term" value="F:zinc ion binding"/>
    <property type="evidence" value="ECO:0007669"/>
    <property type="project" value="UniProtKB-UniRule"/>
</dbReference>
<dbReference type="InterPro" id="IPR041222">
    <property type="entry name" value="PriA_3primeBD"/>
</dbReference>
<dbReference type="GO" id="GO:0003677">
    <property type="term" value="F:DNA binding"/>
    <property type="evidence" value="ECO:0007669"/>
    <property type="project" value="UniProtKB-UniRule"/>
</dbReference>
<keyword evidence="10 12" id="KW-0413">Isomerase</keyword>
<dbReference type="InterPro" id="IPR042115">
    <property type="entry name" value="PriA_3primeBD_sf"/>
</dbReference>
<keyword evidence="3 12" id="KW-0479">Metal-binding</keyword>
<dbReference type="InterPro" id="IPR005259">
    <property type="entry name" value="PriA"/>
</dbReference>
<sequence length="950" mass="108963">MGTSSFFSPETFFSSLCFHTSTHFLHLSIHRHLPLCGSTLQRWKQILLPPTQNAMVLLQLTHFYFNTSNKFYKTLTPVSPYFYTHPTHKICNTSPLSSSKSTTASSSPQHKKCPVHFILPPLSTIFVPTMKKFADVILPLPLHSCFTYSLPDEWADEVQTGCRVVVPFGRKKYYTAIVRNVHYCAPTGYEVKEVSALLDACPILLPRQFKFWEWLSDYYLCTQGDVYKAALPSGLKLESETIVEYNPDFESDVRLPEKEQKILDALSTDPEQCVTKLEKETGIKNILSVIKSLLDKEAIFVKEELRRTYKPKTETRVRLTAVARNEHRLHIFFDELQRRAPKQLDLLMKYLELSGYLSGRDIKEVSKAELLQRTSTTPAVFNGLIDRGVFEVYQQEIGRIDKALLKEVVPVNPLNEHQQRAYHAILENFQSKNVCLLHGITASGKTEVYIHLIEETIREGKQVLYLLPEIALTAQITERLQRVFGSRLGIYHSKFPDAERVEIWQKQLSEADYDIILGVRSSVFLPFRNLGLVIVDEEHENTYKQQDPAPRYHARNAAIVLASMYGAKTLLGTATPSVETWHNATSGKYGLVELKERYKEIQLPEIIPVDIKELHRKKMMNGPFSPLLLQYIREALEQKEQVILFQNRRGFAPMIECNTCGWVPKCKNCDVSLTYHKGLNQLTCHYCGYTYQLPRICPACEGTDLRNRGFGTEKIEDDIKALFPDARVARMDLDTTRTRTAYERIISDFQQGKTDILIGTQMVSKGLDFDHVSIVGILNADTMLNYPDFRAYERAFQLMAQVAGRAGRKNKRGRVVLQTKSIDHPIIPQVIANDYEAMVGGQLAERQMFHYPPYYRLVYVYLKNRNETLLDLMAQTMAAKLRTVFGNRVLGPDKPPVARVQTLFIRKIVLKIETNAPMARARELLVQVQKEMVAEDRFKSLIVYYDVDPM</sequence>
<comment type="catalytic activity">
    <reaction evidence="11 12">
        <text>ATP + H2O = ADP + phosphate + H(+)</text>
        <dbReference type="Rhea" id="RHEA:13065"/>
        <dbReference type="ChEBI" id="CHEBI:15377"/>
        <dbReference type="ChEBI" id="CHEBI:15378"/>
        <dbReference type="ChEBI" id="CHEBI:30616"/>
        <dbReference type="ChEBI" id="CHEBI:43474"/>
        <dbReference type="ChEBI" id="CHEBI:456216"/>
        <dbReference type="EC" id="5.6.2.4"/>
    </reaction>
</comment>
<feature type="binding site" evidence="12">
    <location>
        <position position="660"/>
    </location>
    <ligand>
        <name>Zn(2+)</name>
        <dbReference type="ChEBI" id="CHEBI:29105"/>
        <label>1</label>
    </ligand>
</feature>
<evidence type="ECO:0000256" key="1">
    <source>
        <dbReference type="ARBA" id="ARBA00022515"/>
    </source>
</evidence>
<dbReference type="FunFam" id="3.40.1440.60:FF:000001">
    <property type="entry name" value="Primosomal protein N"/>
    <property type="match status" value="1"/>
</dbReference>
<dbReference type="SMART" id="SM00487">
    <property type="entry name" value="DEXDc"/>
    <property type="match status" value="1"/>
</dbReference>
<dbReference type="GO" id="GO:0006310">
    <property type="term" value="P:DNA recombination"/>
    <property type="evidence" value="ECO:0007669"/>
    <property type="project" value="InterPro"/>
</dbReference>
<dbReference type="Pfam" id="PF17764">
    <property type="entry name" value="PriA_3primeBD"/>
    <property type="match status" value="1"/>
</dbReference>
<feature type="binding site" evidence="12">
    <location>
        <position position="657"/>
    </location>
    <ligand>
        <name>Zn(2+)</name>
        <dbReference type="ChEBI" id="CHEBI:29105"/>
        <label>1</label>
    </ligand>
</feature>
<dbReference type="InterPro" id="IPR041236">
    <property type="entry name" value="PriA_C"/>
</dbReference>
<dbReference type="GO" id="GO:0006269">
    <property type="term" value="P:DNA replication, synthesis of primer"/>
    <property type="evidence" value="ECO:0007669"/>
    <property type="project" value="UniProtKB-KW"/>
</dbReference>
<dbReference type="Proteomes" id="UP000014212">
    <property type="component" value="Unassembled WGS sequence"/>
</dbReference>